<dbReference type="OrthoDB" id="4062651at2759"/>
<feature type="transmembrane region" description="Helical" evidence="9">
    <location>
        <begin position="79"/>
        <end position="101"/>
    </location>
</feature>
<keyword evidence="4" id="KW-0418">Kinase</keyword>
<dbReference type="PhylomeDB" id="A0A0D2WXW5"/>
<evidence type="ECO:0000256" key="4">
    <source>
        <dbReference type="ARBA" id="ARBA00022777"/>
    </source>
</evidence>
<evidence type="ECO:0000256" key="5">
    <source>
        <dbReference type="ARBA" id="ARBA00022840"/>
    </source>
</evidence>
<dbReference type="Proteomes" id="UP000008743">
    <property type="component" value="Unassembled WGS sequence"/>
</dbReference>
<dbReference type="GO" id="GO:0006493">
    <property type="term" value="P:protein O-linked glycosylation"/>
    <property type="evidence" value="ECO:0007669"/>
    <property type="project" value="InterPro"/>
</dbReference>
<dbReference type="InterPro" id="IPR011009">
    <property type="entry name" value="Kinase-like_dom_sf"/>
</dbReference>
<keyword evidence="2 9" id="KW-0812">Transmembrane</keyword>
<dbReference type="SUPFAM" id="SSF56112">
    <property type="entry name" value="Protein kinase-like (PK-like)"/>
    <property type="match status" value="1"/>
</dbReference>
<evidence type="ECO:0000313" key="12">
    <source>
        <dbReference type="Proteomes" id="UP000008743"/>
    </source>
</evidence>
<name>A0A0D2WXW5_CAPO3</name>
<feature type="domain" description="Protein kinase" evidence="10">
    <location>
        <begin position="301"/>
        <end position="605"/>
    </location>
</feature>
<dbReference type="PANTHER" id="PTHR22618">
    <property type="entry name" value="PROTEIN O-MANNOSE KINASE"/>
    <property type="match status" value="1"/>
</dbReference>
<dbReference type="InterPro" id="IPR039318">
    <property type="entry name" value="POMK"/>
</dbReference>
<protein>
    <recommendedName>
        <fullName evidence="10">Protein kinase domain-containing protein</fullName>
    </recommendedName>
</protein>
<proteinExistence type="predicted"/>
<keyword evidence="1" id="KW-0808">Transferase</keyword>
<dbReference type="InParanoid" id="A0A0D2WXW5"/>
<keyword evidence="6 9" id="KW-1133">Transmembrane helix</keyword>
<keyword evidence="3" id="KW-0547">Nucleotide-binding</keyword>
<dbReference type="RefSeq" id="XP_004342773.2">
    <property type="nucleotide sequence ID" value="XM_004342724.2"/>
</dbReference>
<keyword evidence="5" id="KW-0067">ATP-binding</keyword>
<organism evidence="11 12">
    <name type="scientific">Capsaspora owczarzaki (strain ATCC 30864)</name>
    <dbReference type="NCBI Taxonomy" id="595528"/>
    <lineage>
        <taxon>Eukaryota</taxon>
        <taxon>Filasterea</taxon>
        <taxon>Capsaspora</taxon>
    </lineage>
</organism>
<evidence type="ECO:0000256" key="7">
    <source>
        <dbReference type="ARBA" id="ARBA00023136"/>
    </source>
</evidence>
<dbReference type="AlphaFoldDB" id="A0A0D2WXW5"/>
<dbReference type="GO" id="GO:0019200">
    <property type="term" value="F:carbohydrate kinase activity"/>
    <property type="evidence" value="ECO:0007669"/>
    <property type="project" value="InterPro"/>
</dbReference>
<dbReference type="InterPro" id="IPR000719">
    <property type="entry name" value="Prot_kinase_dom"/>
</dbReference>
<dbReference type="EMBL" id="KE346376">
    <property type="protein sequence ID" value="KJE98165.1"/>
    <property type="molecule type" value="Genomic_DNA"/>
</dbReference>
<evidence type="ECO:0000256" key="9">
    <source>
        <dbReference type="SAM" id="Phobius"/>
    </source>
</evidence>
<evidence type="ECO:0000256" key="6">
    <source>
        <dbReference type="ARBA" id="ARBA00022989"/>
    </source>
</evidence>
<dbReference type="GO" id="GO:0005524">
    <property type="term" value="F:ATP binding"/>
    <property type="evidence" value="ECO:0007669"/>
    <property type="project" value="UniProtKB-KW"/>
</dbReference>
<keyword evidence="7 9" id="KW-0472">Membrane</keyword>
<dbReference type="STRING" id="595528.A0A0D2WXW5"/>
<accession>A0A0D2WXW5</accession>
<evidence type="ECO:0000313" key="11">
    <source>
        <dbReference type="EMBL" id="KJE98165.1"/>
    </source>
</evidence>
<dbReference type="PANTHER" id="PTHR22618:SF2">
    <property type="entry name" value="PROTEIN O-MANNOSE KINASE"/>
    <property type="match status" value="1"/>
</dbReference>
<keyword evidence="12" id="KW-1185">Reference proteome</keyword>
<dbReference type="PROSITE" id="PS50011">
    <property type="entry name" value="PROTEIN_KINASE_DOM"/>
    <property type="match status" value="1"/>
</dbReference>
<evidence type="ECO:0000256" key="3">
    <source>
        <dbReference type="ARBA" id="ARBA00022741"/>
    </source>
</evidence>
<dbReference type="GO" id="GO:0005789">
    <property type="term" value="C:endoplasmic reticulum membrane"/>
    <property type="evidence" value="ECO:0007669"/>
    <property type="project" value="TreeGrafter"/>
</dbReference>
<dbReference type="Gene3D" id="1.10.510.10">
    <property type="entry name" value="Transferase(Phosphotransferase) domain 1"/>
    <property type="match status" value="1"/>
</dbReference>
<dbReference type="GO" id="GO:0004672">
    <property type="term" value="F:protein kinase activity"/>
    <property type="evidence" value="ECO:0007669"/>
    <property type="project" value="InterPro"/>
</dbReference>
<evidence type="ECO:0000256" key="1">
    <source>
        <dbReference type="ARBA" id="ARBA00022679"/>
    </source>
</evidence>
<dbReference type="eggNOG" id="ENOG502QQQV">
    <property type="taxonomic scope" value="Eukaryota"/>
</dbReference>
<gene>
    <name evidence="11" type="ORF">CAOG_008172</name>
</gene>
<evidence type="ECO:0000259" key="10">
    <source>
        <dbReference type="PROSITE" id="PS50011"/>
    </source>
</evidence>
<evidence type="ECO:0000256" key="8">
    <source>
        <dbReference type="ARBA" id="ARBA00037847"/>
    </source>
</evidence>
<reference evidence="12" key="1">
    <citation type="submission" date="2011-02" db="EMBL/GenBank/DDBJ databases">
        <title>The Genome Sequence of Capsaspora owczarzaki ATCC 30864.</title>
        <authorList>
            <person name="Russ C."/>
            <person name="Cuomo C."/>
            <person name="Burger G."/>
            <person name="Gray M.W."/>
            <person name="Holland P.W.H."/>
            <person name="King N."/>
            <person name="Lang F.B.F."/>
            <person name="Roger A.J."/>
            <person name="Ruiz-Trillo I."/>
            <person name="Young S.K."/>
            <person name="Zeng Q."/>
            <person name="Gargeya S."/>
            <person name="Alvarado L."/>
            <person name="Berlin A."/>
            <person name="Chapman S.B."/>
            <person name="Chen Z."/>
            <person name="Freedman E."/>
            <person name="Gellesch M."/>
            <person name="Goldberg J."/>
            <person name="Griggs A."/>
            <person name="Gujja S."/>
            <person name="Heilman E."/>
            <person name="Heiman D."/>
            <person name="Howarth C."/>
            <person name="Mehta T."/>
            <person name="Neiman D."/>
            <person name="Pearson M."/>
            <person name="Roberts A."/>
            <person name="Saif S."/>
            <person name="Shea T."/>
            <person name="Shenoy N."/>
            <person name="Sisk P."/>
            <person name="Stolte C."/>
            <person name="Sykes S."/>
            <person name="White J."/>
            <person name="Yandava C."/>
            <person name="Haas B."/>
            <person name="Nusbaum C."/>
            <person name="Birren B."/>
        </authorList>
    </citation>
    <scope>NUCLEOTIDE SEQUENCE</scope>
    <source>
        <strain evidence="12">ATCC 30864</strain>
    </source>
</reference>
<evidence type="ECO:0000256" key="2">
    <source>
        <dbReference type="ARBA" id="ARBA00022692"/>
    </source>
</evidence>
<comment type="subcellular location">
    <subcellularLocation>
        <location evidence="8">Endomembrane system</location>
        <topology evidence="8">Single-pass membrane protein</topology>
    </subcellularLocation>
</comment>
<sequence length="616" mass="66352">MTVVSSLAGSASAAADVAVRRPAAPEPSWLEHQHTSRDHLHRLAQREVAQATSGVGMAAPSQLNVGRSRWSFSGHNRRAAWSLCLGGSCIMMLLLCAALFYSPGHLDGRNTTPVLTPDTRARRNLDHYFRSIKVTPTVGPAAQQPATNLRARVRASLSAAAQTGKPTQEIPALMGDQLDTGLRLALTSAEVAEWAVNERWRAIEQSDRGDDDGGGSARPIMCSAGFIPHPLTLHTSVVAKETGRILLKALDHGAPAPSAATRPNYICRACPPHTFALPGMLACRPFLTCSDLALDGPNAIVSETRRITNGGVKHIKQGVLRLPPLVVDGTTLNPTEKLTHTVMIATAIVADDFEHGFSMLTQLSPHPHITQPVGYCDSVESILSVTEWVTHGAASHVDALLATSAGTPALPASFGDLDLLRTRLRLAQEYVRVLGYLHNSPLGVRVMCDGNTPIKALSQYLISEDGTLKANDLDALPQVIYADGTRGAVLRGVKCGHRELSGQFVAPEQKWPFSTPFLDELMPAYTEKTDIWKLPEIVQVLFPYLQSCEAAAAEHKAVRPSGLSCTPAVQEAFRHIDRLFSRCKHAHPRQRPPASELLQAFDTALLAVNSSPSNSS</sequence>